<evidence type="ECO:0000313" key="2">
    <source>
        <dbReference type="EMBL" id="KAE9391454.1"/>
    </source>
</evidence>
<dbReference type="AlphaFoldDB" id="A0A6A4H252"/>
<organism evidence="2 3">
    <name type="scientific">Gymnopus androsaceus JB14</name>
    <dbReference type="NCBI Taxonomy" id="1447944"/>
    <lineage>
        <taxon>Eukaryota</taxon>
        <taxon>Fungi</taxon>
        <taxon>Dikarya</taxon>
        <taxon>Basidiomycota</taxon>
        <taxon>Agaricomycotina</taxon>
        <taxon>Agaricomycetes</taxon>
        <taxon>Agaricomycetidae</taxon>
        <taxon>Agaricales</taxon>
        <taxon>Marasmiineae</taxon>
        <taxon>Omphalotaceae</taxon>
        <taxon>Gymnopus</taxon>
    </lineage>
</organism>
<protein>
    <submittedName>
        <fullName evidence="2">Uncharacterized protein</fullName>
    </submittedName>
</protein>
<evidence type="ECO:0000256" key="1">
    <source>
        <dbReference type="SAM" id="Phobius"/>
    </source>
</evidence>
<evidence type="ECO:0000313" key="3">
    <source>
        <dbReference type="Proteomes" id="UP000799118"/>
    </source>
</evidence>
<keyword evidence="1" id="KW-1133">Transmembrane helix</keyword>
<dbReference type="Proteomes" id="UP000799118">
    <property type="component" value="Unassembled WGS sequence"/>
</dbReference>
<keyword evidence="3" id="KW-1185">Reference proteome</keyword>
<sequence>MARGHTSSAIKKAKCSDAEQAEVIKGKRIGYSRWNQQKNKAQYNASNSARMSKKRVELDQIQNAEAQEWQRVAARKSYLKNHTNITQTANDKWMTFASPIFLLFIGLILLSGRAHMEKHGNNAIWWFKMHKGTRRVGTDSADGVEG</sequence>
<feature type="transmembrane region" description="Helical" evidence="1">
    <location>
        <begin position="93"/>
        <end position="110"/>
    </location>
</feature>
<proteinExistence type="predicted"/>
<accession>A0A6A4H252</accession>
<reference evidence="2" key="1">
    <citation type="journal article" date="2019" name="Environ. Microbiol.">
        <title>Fungal ecological strategies reflected in gene transcription - a case study of two litter decomposers.</title>
        <authorList>
            <person name="Barbi F."/>
            <person name="Kohler A."/>
            <person name="Barry K."/>
            <person name="Baskaran P."/>
            <person name="Daum C."/>
            <person name="Fauchery L."/>
            <person name="Ihrmark K."/>
            <person name="Kuo A."/>
            <person name="LaButti K."/>
            <person name="Lipzen A."/>
            <person name="Morin E."/>
            <person name="Grigoriev I.V."/>
            <person name="Henrissat B."/>
            <person name="Lindahl B."/>
            <person name="Martin F."/>
        </authorList>
    </citation>
    <scope>NUCLEOTIDE SEQUENCE</scope>
    <source>
        <strain evidence="2">JB14</strain>
    </source>
</reference>
<keyword evidence="1" id="KW-0472">Membrane</keyword>
<keyword evidence="1" id="KW-0812">Transmembrane</keyword>
<dbReference type="EMBL" id="ML769623">
    <property type="protein sequence ID" value="KAE9391454.1"/>
    <property type="molecule type" value="Genomic_DNA"/>
</dbReference>
<name>A0A6A4H252_9AGAR</name>
<gene>
    <name evidence="2" type="ORF">BT96DRAFT_1001312</name>
</gene>